<protein>
    <submittedName>
        <fullName evidence="2">NAD(P)-binding domain protein</fullName>
    </submittedName>
</protein>
<name>A0A168BC55_9EURO</name>
<dbReference type="AlphaFoldDB" id="A0A168BC55"/>
<evidence type="ECO:0000313" key="3">
    <source>
        <dbReference type="Proteomes" id="UP000242877"/>
    </source>
</evidence>
<dbReference type="VEuPathDB" id="FungiDB:AAP_01587"/>
<dbReference type="Pfam" id="PF13380">
    <property type="entry name" value="CoA_binding_2"/>
    <property type="match status" value="1"/>
</dbReference>
<dbReference type="PANTHER" id="PTHR33303">
    <property type="entry name" value="CYTOPLASMIC PROTEIN-RELATED"/>
    <property type="match status" value="1"/>
</dbReference>
<feature type="domain" description="CoA-binding" evidence="1">
    <location>
        <begin position="12"/>
        <end position="109"/>
    </location>
</feature>
<accession>A0A168BC55</accession>
<organism evidence="2 3">
    <name type="scientific">Ascosphaera apis ARSEF 7405</name>
    <dbReference type="NCBI Taxonomy" id="392613"/>
    <lineage>
        <taxon>Eukaryota</taxon>
        <taxon>Fungi</taxon>
        <taxon>Dikarya</taxon>
        <taxon>Ascomycota</taxon>
        <taxon>Pezizomycotina</taxon>
        <taxon>Eurotiomycetes</taxon>
        <taxon>Eurotiomycetidae</taxon>
        <taxon>Onygenales</taxon>
        <taxon>Ascosphaeraceae</taxon>
        <taxon>Ascosphaera</taxon>
    </lineage>
</organism>
<comment type="caution">
    <text evidence="2">The sequence shown here is derived from an EMBL/GenBank/DDBJ whole genome shotgun (WGS) entry which is preliminary data.</text>
</comment>
<dbReference type="InterPro" id="IPR036291">
    <property type="entry name" value="NAD(P)-bd_dom_sf"/>
</dbReference>
<sequence length="162" mass="17554">MSSEMELAAKKFFSSSRFAVAGASADTKKFGYKILAWYHEHSLPVTPINPRLDAINLPSKTYRTAASPSALEFPKQTSLSIVTPPKATLAILREAKAAEIPAVWLQPGTFDDEVAAYARKEFPASAVFGEDEFTRGGEGWCVLVDGENALDAAGVNWTSQKL</sequence>
<dbReference type="InterPro" id="IPR003781">
    <property type="entry name" value="CoA-bd"/>
</dbReference>
<evidence type="ECO:0000259" key="1">
    <source>
        <dbReference type="SMART" id="SM00881"/>
    </source>
</evidence>
<dbReference type="OrthoDB" id="5138418at2759"/>
<gene>
    <name evidence="2" type="ORF">AAP_01587</name>
</gene>
<reference evidence="2 3" key="1">
    <citation type="journal article" date="2016" name="Genome Biol. Evol.">
        <title>Divergent and convergent evolution of fungal pathogenicity.</title>
        <authorList>
            <person name="Shang Y."/>
            <person name="Xiao G."/>
            <person name="Zheng P."/>
            <person name="Cen K."/>
            <person name="Zhan S."/>
            <person name="Wang C."/>
        </authorList>
    </citation>
    <scope>NUCLEOTIDE SEQUENCE [LARGE SCALE GENOMIC DNA]</scope>
    <source>
        <strain evidence="2 3">ARSEF 7405</strain>
    </source>
</reference>
<proteinExistence type="predicted"/>
<dbReference type="Gene3D" id="3.40.50.720">
    <property type="entry name" value="NAD(P)-binding Rossmann-like Domain"/>
    <property type="match status" value="1"/>
</dbReference>
<dbReference type="SUPFAM" id="SSF51735">
    <property type="entry name" value="NAD(P)-binding Rossmann-fold domains"/>
    <property type="match status" value="1"/>
</dbReference>
<keyword evidence="3" id="KW-1185">Reference proteome</keyword>
<dbReference type="SMART" id="SM00881">
    <property type="entry name" value="CoA_binding"/>
    <property type="match status" value="1"/>
</dbReference>
<dbReference type="EMBL" id="AZGZ01000005">
    <property type="protein sequence ID" value="KZZ95099.1"/>
    <property type="molecule type" value="Genomic_DNA"/>
</dbReference>
<dbReference type="PANTHER" id="PTHR33303:SF2">
    <property type="entry name" value="COA-BINDING DOMAIN-CONTAINING PROTEIN"/>
    <property type="match status" value="1"/>
</dbReference>
<dbReference type="Proteomes" id="UP000242877">
    <property type="component" value="Unassembled WGS sequence"/>
</dbReference>
<evidence type="ECO:0000313" key="2">
    <source>
        <dbReference type="EMBL" id="KZZ95099.1"/>
    </source>
</evidence>